<feature type="compositionally biased region" description="Polar residues" evidence="3">
    <location>
        <begin position="826"/>
        <end position="837"/>
    </location>
</feature>
<dbReference type="InterPro" id="IPR034907">
    <property type="entry name" value="NDK-like_dom"/>
</dbReference>
<dbReference type="InterPro" id="IPR017937">
    <property type="entry name" value="Thioredoxin_CS"/>
</dbReference>
<feature type="compositionally biased region" description="Low complexity" evidence="3">
    <location>
        <begin position="933"/>
        <end position="945"/>
    </location>
</feature>
<reference evidence="5" key="1">
    <citation type="submission" date="2021-01" db="UniProtKB">
        <authorList>
            <consortium name="EnsemblMetazoa"/>
        </authorList>
    </citation>
    <scope>IDENTIFICATION</scope>
</reference>
<sequence>MAGKRGQAVAIQADVKTDEEWQKMLDTQGLMVVDVYAAWCGPCTAIVNTFRRIKNETGDDLLHFAAAETDGIQELESYRGKSEPTFLFYGDGKLINVIRGCNGPVLNNYILTQLKKEHDILDGKAERTVFVDKALGGYHEDEKQDEESEVIEEDEELARKMSRKIGKLPPLDNEVQIPKQVAVALIKPDAVQAGLVDSIIEEIKANGLEILKQEEKVLSKEEAAEFYKQHEGSDHFEQLIEFMSSGPCMTLVVSKPGDDTGEDLLPEFRALIGPLDVNMAKEEAPESLRAKYGTDSIQNAVHSCDSSESAARELAFFFPDFNVPMVERMQKKKRLQRTLALIRPNALKKRRDSILKTIEDSGFLIAMQKEVHLERAQVEELYAEHKDQDYFESLVTNMTCGPSLALCLAREDAVQTWRDMLGPKELVMPPSSQSERGEDQDGEDPPAPENQPSDLSLRKRFADPEDEINPLHGADTEEQVQREMNLFFPMETTVAVIKPDAYEKENERELIMSKIKEAGFKISAHKEVTLTKDLASMFYKEHEGKDFFSSLTDFMASGPTQFLILSREDAVAGFRSLMGPTAPEQAKIADPNSLRAQFGTDEMKNAVHGCSSMYKALNVINEFFPDLQVNEQGIIVDPEAGADKKAKEGEVNANDQKEVANGDVKVEEGKTEETPAESNGDAPKESSEEPAAEDKKEDEPAKTEESSEPEKSEETAAPEDVKVEAAAETPAEPTTEEPAAAAETTEDKKEETTEQPATENTDDAEKKDSPSTVWDPAPGDEVTTLESKHILEEGQQEVSKTIDDKTDTAEESPNTDQQPIVGEGVDQSSPEATSNEVQPLESLEETKEGNSDQSKETEVGEAPTEEGGEPSNTTEVKDPTPTLEKEPSQISASKTAIDTEVVREATITTATEENSNPEDTSREPTMGDSATESSSKPTTPVPTSTEDSATTENETSRETTVDKLDTEKTAEKSDSTTSPPT</sequence>
<keyword evidence="6" id="KW-1185">Reference proteome</keyword>
<evidence type="ECO:0000259" key="4">
    <source>
        <dbReference type="PROSITE" id="PS51352"/>
    </source>
</evidence>
<feature type="compositionally biased region" description="Basic and acidic residues" evidence="3">
    <location>
        <begin position="645"/>
        <end position="673"/>
    </location>
</feature>
<dbReference type="InterPro" id="IPR036249">
    <property type="entry name" value="Thioredoxin-like_sf"/>
</dbReference>
<dbReference type="InterPro" id="IPR001564">
    <property type="entry name" value="Nucleoside_diP_kinase"/>
</dbReference>
<organism evidence="5 6">
    <name type="scientific">Clytia hemisphaerica</name>
    <dbReference type="NCBI Taxonomy" id="252671"/>
    <lineage>
        <taxon>Eukaryota</taxon>
        <taxon>Metazoa</taxon>
        <taxon>Cnidaria</taxon>
        <taxon>Hydrozoa</taxon>
        <taxon>Hydroidolina</taxon>
        <taxon>Leptothecata</taxon>
        <taxon>Obeliida</taxon>
        <taxon>Clytiidae</taxon>
        <taxon>Clytia</taxon>
    </lineage>
</organism>
<dbReference type="GO" id="GO:0006183">
    <property type="term" value="P:GTP biosynthetic process"/>
    <property type="evidence" value="ECO:0007669"/>
    <property type="project" value="InterPro"/>
</dbReference>
<comment type="caution">
    <text evidence="1">Lacks conserved residue(s) required for the propagation of feature annotation.</text>
</comment>
<dbReference type="Gene3D" id="3.30.70.141">
    <property type="entry name" value="Nucleoside diphosphate kinase-like domain"/>
    <property type="match status" value="3"/>
</dbReference>
<evidence type="ECO:0000313" key="5">
    <source>
        <dbReference type="EnsemblMetazoa" id="CLYHEMP007654.2"/>
    </source>
</evidence>
<evidence type="ECO:0000256" key="2">
    <source>
        <dbReference type="RuleBase" id="RU004011"/>
    </source>
</evidence>
<evidence type="ECO:0000256" key="3">
    <source>
        <dbReference type="SAM" id="MobiDB-lite"/>
    </source>
</evidence>
<dbReference type="PRINTS" id="PR01243">
    <property type="entry name" value="NUCDPKINASE"/>
</dbReference>
<dbReference type="CDD" id="cd04416">
    <property type="entry name" value="NDPk_TX"/>
    <property type="match status" value="3"/>
</dbReference>
<feature type="compositionally biased region" description="Basic and acidic residues" evidence="3">
    <location>
        <begin position="682"/>
        <end position="725"/>
    </location>
</feature>
<dbReference type="PANTHER" id="PTHR46135:SF3">
    <property type="entry name" value="NME_NM23 FAMILY MEMBER 8"/>
    <property type="match status" value="1"/>
</dbReference>
<dbReference type="SUPFAM" id="SSF52833">
    <property type="entry name" value="Thioredoxin-like"/>
    <property type="match status" value="1"/>
</dbReference>
<feature type="compositionally biased region" description="Low complexity" evidence="3">
    <location>
        <begin position="726"/>
        <end position="743"/>
    </location>
</feature>
<feature type="compositionally biased region" description="Polar residues" evidence="3">
    <location>
        <begin position="906"/>
        <end position="918"/>
    </location>
</feature>
<dbReference type="InterPro" id="IPR036850">
    <property type="entry name" value="NDK-like_dom_sf"/>
</dbReference>
<accession>A0A7M5V195</accession>
<dbReference type="PROSITE" id="PS00194">
    <property type="entry name" value="THIOREDOXIN_1"/>
    <property type="match status" value="1"/>
</dbReference>
<feature type="compositionally biased region" description="Basic and acidic residues" evidence="3">
    <location>
        <begin position="954"/>
        <end position="974"/>
    </location>
</feature>
<evidence type="ECO:0000313" key="6">
    <source>
        <dbReference type="Proteomes" id="UP000594262"/>
    </source>
</evidence>
<dbReference type="PROSITE" id="PS51374">
    <property type="entry name" value="NDPK_LIKE"/>
    <property type="match status" value="3"/>
</dbReference>
<evidence type="ECO:0000256" key="1">
    <source>
        <dbReference type="PROSITE-ProRule" id="PRU00706"/>
    </source>
</evidence>
<dbReference type="OrthoDB" id="10263751at2759"/>
<feature type="binding site" evidence="1">
    <location>
        <position position="605"/>
    </location>
    <ligand>
        <name>ATP</name>
        <dbReference type="ChEBI" id="CHEBI:30616"/>
    </ligand>
</feature>
<feature type="binding site" evidence="1">
    <location>
        <position position="581"/>
    </location>
    <ligand>
        <name>ATP</name>
        <dbReference type="ChEBI" id="CHEBI:30616"/>
    </ligand>
</feature>
<dbReference type="InterPro" id="IPR013766">
    <property type="entry name" value="Thioredoxin_domain"/>
</dbReference>
<dbReference type="Pfam" id="PF00085">
    <property type="entry name" value="Thioredoxin"/>
    <property type="match status" value="1"/>
</dbReference>
<feature type="binding site" evidence="1">
    <location>
        <position position="575"/>
    </location>
    <ligand>
        <name>ATP</name>
        <dbReference type="ChEBI" id="CHEBI:30616"/>
    </ligand>
</feature>
<proteinExistence type="inferred from homology"/>
<comment type="similarity">
    <text evidence="1 2">Belongs to the NDK family.</text>
</comment>
<feature type="active site" description="Pros-phosphohistidine intermediate" evidence="1">
    <location>
        <position position="472"/>
    </location>
</feature>
<dbReference type="SUPFAM" id="SSF54919">
    <property type="entry name" value="Nucleoside diphosphate kinase, NDK"/>
    <property type="match status" value="3"/>
</dbReference>
<dbReference type="EnsemblMetazoa" id="CLYHEMT007654.2">
    <property type="protein sequence ID" value="CLYHEMP007654.2"/>
    <property type="gene ID" value="CLYHEMG007654"/>
</dbReference>
<feature type="compositionally biased region" description="Basic and acidic residues" evidence="3">
    <location>
        <begin position="875"/>
        <end position="887"/>
    </location>
</feature>
<dbReference type="Pfam" id="PF00334">
    <property type="entry name" value="NDK"/>
    <property type="match status" value="3"/>
</dbReference>
<dbReference type="PANTHER" id="PTHR46135">
    <property type="entry name" value="NME/NM23 FAMILY MEMBER 8"/>
    <property type="match status" value="1"/>
</dbReference>
<dbReference type="AlphaFoldDB" id="A0A7M5V195"/>
<protein>
    <recommendedName>
        <fullName evidence="4">Thioredoxin domain-containing protein</fullName>
    </recommendedName>
</protein>
<feature type="active site" description="Pros-phosphohistidine intermediate" evidence="1">
    <location>
        <position position="608"/>
    </location>
</feature>
<dbReference type="CDD" id="cd02948">
    <property type="entry name" value="TRX_NDPK"/>
    <property type="match status" value="1"/>
</dbReference>
<dbReference type="GO" id="GO:0006241">
    <property type="term" value="P:CTP biosynthetic process"/>
    <property type="evidence" value="ECO:0007669"/>
    <property type="project" value="InterPro"/>
</dbReference>
<feature type="binding site" evidence="1">
    <location>
        <position position="498"/>
    </location>
    <ligand>
        <name>ATP</name>
        <dbReference type="ChEBI" id="CHEBI:30616"/>
    </ligand>
</feature>
<feature type="active site" description="Pros-phosphohistidine intermediate" evidence="1">
    <location>
        <position position="302"/>
    </location>
</feature>
<feature type="region of interest" description="Disordered" evidence="3">
    <location>
        <begin position="645"/>
        <end position="981"/>
    </location>
</feature>
<dbReference type="PROSITE" id="PS51352">
    <property type="entry name" value="THIOREDOXIN_2"/>
    <property type="match status" value="1"/>
</dbReference>
<feature type="compositionally biased region" description="Basic and acidic residues" evidence="3">
    <location>
        <begin position="844"/>
        <end position="858"/>
    </location>
</feature>
<dbReference type="GO" id="GO:0004550">
    <property type="term" value="F:nucleoside diphosphate kinase activity"/>
    <property type="evidence" value="ECO:0007669"/>
    <property type="project" value="InterPro"/>
</dbReference>
<feature type="region of interest" description="Disordered" evidence="3">
    <location>
        <begin position="421"/>
        <end position="455"/>
    </location>
</feature>
<dbReference type="GO" id="GO:0006228">
    <property type="term" value="P:UTP biosynthetic process"/>
    <property type="evidence" value="ECO:0007669"/>
    <property type="project" value="InterPro"/>
</dbReference>
<feature type="binding site" evidence="1">
    <location>
        <position position="595"/>
    </location>
    <ligand>
        <name>ATP</name>
        <dbReference type="ChEBI" id="CHEBI:30616"/>
    </ligand>
</feature>
<dbReference type="SMART" id="SM00562">
    <property type="entry name" value="NDK"/>
    <property type="match status" value="3"/>
</dbReference>
<dbReference type="Proteomes" id="UP000594262">
    <property type="component" value="Unplaced"/>
</dbReference>
<feature type="binding site" evidence="1">
    <location>
        <position position="547"/>
    </location>
    <ligand>
        <name>ATP</name>
        <dbReference type="ChEBI" id="CHEBI:30616"/>
    </ligand>
</feature>
<name>A0A7M5V195_9CNID</name>
<dbReference type="InterPro" id="IPR051766">
    <property type="entry name" value="TXND_domain-containing"/>
</dbReference>
<dbReference type="Gene3D" id="3.40.30.10">
    <property type="entry name" value="Glutaredoxin"/>
    <property type="match status" value="1"/>
</dbReference>
<feature type="domain" description="Thioredoxin" evidence="4">
    <location>
        <begin position="1"/>
        <end position="116"/>
    </location>
</feature>